<dbReference type="SUPFAM" id="SSF52540">
    <property type="entry name" value="P-loop containing nucleoside triphosphate hydrolases"/>
    <property type="match status" value="1"/>
</dbReference>
<gene>
    <name evidence="1" type="ORF">ABS772_07875</name>
</gene>
<name>A0ABV1QKB6_9HYPH</name>
<accession>A0ABV1QKB6</accession>
<evidence type="ECO:0000313" key="2">
    <source>
        <dbReference type="Proteomes" id="UP001480955"/>
    </source>
</evidence>
<evidence type="ECO:0000313" key="1">
    <source>
        <dbReference type="EMBL" id="MER2249832.1"/>
    </source>
</evidence>
<dbReference type="Proteomes" id="UP001480955">
    <property type="component" value="Unassembled WGS sequence"/>
</dbReference>
<dbReference type="Gene3D" id="3.40.50.300">
    <property type="entry name" value="P-loop containing nucleotide triphosphate hydrolases"/>
    <property type="match status" value="1"/>
</dbReference>
<dbReference type="InterPro" id="IPR027417">
    <property type="entry name" value="P-loop_NTPase"/>
</dbReference>
<proteinExistence type="predicted"/>
<dbReference type="RefSeq" id="WP_350393548.1">
    <property type="nucleotide sequence ID" value="NZ_JBELQE010000049.1"/>
</dbReference>
<protein>
    <recommendedName>
        <fullName evidence="3">Sulfotransferase</fullName>
    </recommendedName>
</protein>
<sequence>MTSLFAIGFLGRQGSSYLEGLLNSHPDAQCLGEIIALKDPSEEIAPYLRRTVHNVDVASSGFKLPLLHLQGNPELLPFLKENDYKIIILSRENKLDQLVSFILAGSNNSWRSDFGEYKTNSVVVNAADFESYVKVSYEADAELERTLAGLPTMHMTYEELISPHGYMPALDFLNLRKVELNSPFNRQRKGSQRDVILNYDELVRHFSGTELSKYFT</sequence>
<dbReference type="EMBL" id="JBELQE010000049">
    <property type="protein sequence ID" value="MER2249832.1"/>
    <property type="molecule type" value="Genomic_DNA"/>
</dbReference>
<keyword evidence="2" id="KW-1185">Reference proteome</keyword>
<reference evidence="1 2" key="1">
    <citation type="submission" date="2024-06" db="EMBL/GenBank/DDBJ databases">
        <authorList>
            <person name="Campbell A.G."/>
        </authorList>
    </citation>
    <scope>NUCLEOTIDE SEQUENCE [LARGE SCALE GENOMIC DNA]</scope>
    <source>
        <strain evidence="1 2">EM12</strain>
    </source>
</reference>
<evidence type="ECO:0008006" key="3">
    <source>
        <dbReference type="Google" id="ProtNLM"/>
    </source>
</evidence>
<organism evidence="1 2">
    <name type="scientific">Methylorubrum podarium</name>
    <dbReference type="NCBI Taxonomy" id="200476"/>
    <lineage>
        <taxon>Bacteria</taxon>
        <taxon>Pseudomonadati</taxon>
        <taxon>Pseudomonadota</taxon>
        <taxon>Alphaproteobacteria</taxon>
        <taxon>Hyphomicrobiales</taxon>
        <taxon>Methylobacteriaceae</taxon>
        <taxon>Methylorubrum</taxon>
    </lineage>
</organism>
<comment type="caution">
    <text evidence="1">The sequence shown here is derived from an EMBL/GenBank/DDBJ whole genome shotgun (WGS) entry which is preliminary data.</text>
</comment>